<proteinExistence type="predicted"/>
<dbReference type="Pfam" id="PF11070">
    <property type="entry name" value="DUF2871"/>
    <property type="match status" value="1"/>
</dbReference>
<dbReference type="EMBL" id="NFLJ01000004">
    <property type="protein sequence ID" value="OUQ36077.1"/>
    <property type="molecule type" value="Genomic_DNA"/>
</dbReference>
<evidence type="ECO:0000313" key="2">
    <source>
        <dbReference type="EMBL" id="OUQ36077.1"/>
    </source>
</evidence>
<keyword evidence="1" id="KW-0812">Transmembrane</keyword>
<keyword evidence="1" id="KW-0472">Membrane</keyword>
<gene>
    <name evidence="2" type="ORF">B5E75_02040</name>
</gene>
<keyword evidence="1" id="KW-1133">Transmembrane helix</keyword>
<name>A0A1Y4T1M4_9FIRM</name>
<dbReference type="RefSeq" id="WP_087357132.1">
    <property type="nucleotide sequence ID" value="NZ_NFLJ01000004.1"/>
</dbReference>
<feature type="transmembrane region" description="Helical" evidence="1">
    <location>
        <begin position="42"/>
        <end position="59"/>
    </location>
</feature>
<comment type="caution">
    <text evidence="2">The sequence shown here is derived from an EMBL/GenBank/DDBJ whole genome shotgun (WGS) entry which is preliminary data.</text>
</comment>
<feature type="transmembrane region" description="Helical" evidence="1">
    <location>
        <begin position="110"/>
        <end position="131"/>
    </location>
</feature>
<keyword evidence="3" id="KW-1185">Reference proteome</keyword>
<feature type="transmembrane region" description="Helical" evidence="1">
    <location>
        <begin position="5"/>
        <end position="22"/>
    </location>
</feature>
<protein>
    <recommendedName>
        <fullName evidence="4">DUF2871 domain-containing protein</fullName>
    </recommendedName>
</protein>
<evidence type="ECO:0000256" key="1">
    <source>
        <dbReference type="SAM" id="Phobius"/>
    </source>
</evidence>
<evidence type="ECO:0000313" key="3">
    <source>
        <dbReference type="Proteomes" id="UP000195305"/>
    </source>
</evidence>
<accession>A0A1Y4T1M4</accession>
<organism evidence="2 3">
    <name type="scientific">Massilimicrobiota timonensis</name>
    <dbReference type="NCBI Taxonomy" id="1776392"/>
    <lineage>
        <taxon>Bacteria</taxon>
        <taxon>Bacillati</taxon>
        <taxon>Bacillota</taxon>
        <taxon>Erysipelotrichia</taxon>
        <taxon>Erysipelotrichales</taxon>
        <taxon>Erysipelotrichaceae</taxon>
        <taxon>Massilimicrobiota</taxon>
    </lineage>
</organism>
<dbReference type="Proteomes" id="UP000195305">
    <property type="component" value="Unassembled WGS sequence"/>
</dbReference>
<dbReference type="AlphaFoldDB" id="A0A1Y4T1M4"/>
<reference evidence="2 3" key="1">
    <citation type="journal article" date="2018" name="BMC Genomics">
        <title>Whole genome sequencing and function prediction of 133 gut anaerobes isolated from chicken caecum in pure cultures.</title>
        <authorList>
            <person name="Medvecky M."/>
            <person name="Cejkova D."/>
            <person name="Polansky O."/>
            <person name="Karasova D."/>
            <person name="Kubasova T."/>
            <person name="Cizek A."/>
            <person name="Rychlik I."/>
        </authorList>
    </citation>
    <scope>NUCLEOTIDE SEQUENCE [LARGE SCALE GENOMIC DNA]</scope>
    <source>
        <strain evidence="2 3">An13</strain>
    </source>
</reference>
<dbReference type="OrthoDB" id="1644899at2"/>
<evidence type="ECO:0008006" key="4">
    <source>
        <dbReference type="Google" id="ProtNLM"/>
    </source>
</evidence>
<sequence length="139" mass="16030">MKKLINTAMIYMILALVMGVFYREFTKFYQFTGITTLSVTHTHLFILGVFLLLILALFLKDDIHLYQSSLFQKFFILYNISLPFFIVMLVTRGIVEVLNIPLSHSMDAMIAGIAGLSHILLTVSLILYFIILRKKIYSK</sequence>
<dbReference type="InterPro" id="IPR021299">
    <property type="entry name" value="DUF2871"/>
</dbReference>
<feature type="transmembrane region" description="Helical" evidence="1">
    <location>
        <begin position="71"/>
        <end position="90"/>
    </location>
</feature>